<dbReference type="SUPFAM" id="SSF50814">
    <property type="entry name" value="Lipocalins"/>
    <property type="match status" value="2"/>
</dbReference>
<organism evidence="6 7">
    <name type="scientific">Scophthalmus maximus</name>
    <name type="common">Turbot</name>
    <name type="synonym">Psetta maxima</name>
    <dbReference type="NCBI Taxonomy" id="52904"/>
    <lineage>
        <taxon>Eukaryota</taxon>
        <taxon>Metazoa</taxon>
        <taxon>Chordata</taxon>
        <taxon>Craniata</taxon>
        <taxon>Vertebrata</taxon>
        <taxon>Euteleostomi</taxon>
        <taxon>Actinopterygii</taxon>
        <taxon>Neopterygii</taxon>
        <taxon>Teleostei</taxon>
        <taxon>Neoteleostei</taxon>
        <taxon>Acanthomorphata</taxon>
        <taxon>Carangaria</taxon>
        <taxon>Pleuronectiformes</taxon>
        <taxon>Pleuronectoidei</taxon>
        <taxon>Scophthalmidae</taxon>
        <taxon>Scophthalmus</taxon>
    </lineage>
</organism>
<dbReference type="PANTHER" id="PTHR47304">
    <property type="entry name" value="COMPLEMENT COMPONENT C8 GAMMA CHAIN"/>
    <property type="match status" value="1"/>
</dbReference>
<dbReference type="InterPro" id="IPR011057">
    <property type="entry name" value="Mss4-like_sf"/>
</dbReference>
<dbReference type="PRINTS" id="PR01254">
    <property type="entry name" value="PGNDSYNTHASE"/>
</dbReference>
<dbReference type="Pfam" id="PF00061">
    <property type="entry name" value="Lipocalin"/>
    <property type="match status" value="2"/>
</dbReference>
<dbReference type="Gene3D" id="2.170.150.20">
    <property type="entry name" value="Peptide methionine sulfoxide reductase"/>
    <property type="match status" value="1"/>
</dbReference>
<gene>
    <name evidence="6" type="ORF">F2P81_019289</name>
</gene>
<dbReference type="EMBL" id="VEVO01000017">
    <property type="protein sequence ID" value="KAF0028202.1"/>
    <property type="molecule type" value="Genomic_DNA"/>
</dbReference>
<evidence type="ECO:0000313" key="6">
    <source>
        <dbReference type="EMBL" id="KAF0028202.1"/>
    </source>
</evidence>
<feature type="domain" description="MsrB" evidence="5">
    <location>
        <begin position="44"/>
        <end position="92"/>
    </location>
</feature>
<dbReference type="SUPFAM" id="SSF51316">
    <property type="entry name" value="Mss4-like"/>
    <property type="match status" value="1"/>
</dbReference>
<dbReference type="EC" id="1.8.4.14" evidence="2"/>
<accession>A0A6A4SC34</accession>
<dbReference type="PANTHER" id="PTHR47304:SF1">
    <property type="entry name" value="COMPLEMENT COMPONENT C8 GAMMA CHAIN"/>
    <property type="match status" value="1"/>
</dbReference>
<dbReference type="GO" id="GO:0070062">
    <property type="term" value="C:extracellular exosome"/>
    <property type="evidence" value="ECO:0007669"/>
    <property type="project" value="TreeGrafter"/>
</dbReference>
<dbReference type="GO" id="GO:0006956">
    <property type="term" value="P:complement activation"/>
    <property type="evidence" value="ECO:0007669"/>
    <property type="project" value="InterPro"/>
</dbReference>
<dbReference type="InterPro" id="IPR002579">
    <property type="entry name" value="Met_Sox_Rdtase_MsrB_dom"/>
</dbReference>
<dbReference type="PRINTS" id="PR00179">
    <property type="entry name" value="LIPOCALIN"/>
</dbReference>
<dbReference type="PROSITE" id="PS51790">
    <property type="entry name" value="MSRB"/>
    <property type="match status" value="1"/>
</dbReference>
<dbReference type="InterPro" id="IPR043245">
    <property type="entry name" value="C8G"/>
</dbReference>
<dbReference type="GO" id="GO:0033743">
    <property type="term" value="F:peptide-methionine (R)-S-oxide reductase activity"/>
    <property type="evidence" value="ECO:0007669"/>
    <property type="project" value="InterPro"/>
</dbReference>
<dbReference type="InterPro" id="IPR000566">
    <property type="entry name" value="Lipocln_cytosolic_FA-bd_dom"/>
</dbReference>
<dbReference type="GO" id="GO:0005579">
    <property type="term" value="C:membrane attack complex"/>
    <property type="evidence" value="ECO:0007669"/>
    <property type="project" value="InterPro"/>
</dbReference>
<sequence>MSRSVARLFVAAARSSALPSRIPLSIRPVSTRPGLRSLTRYDETTDWQKKLTPEQFVVTREKGTEVPFSGIYLNHYEVGMYHCVCCDSPLFSVMPTWDMCLMMDQTRQMTGTWYLLNTASKCSYLINHGTKVEPTVMSLSRSSDSDQTLSVSTKTRHNHQCWEILQVYHLTPAPGRLTLKGARAELNTEIVIGETDYSSYAVMYYHKQGKTTVKLYGRSVDNLSEPVLTKFEQLATKQNMGLAYLFPFPTYSHCGDVDQDHVISEKIALLTNGFFDSCVWPFVKMAGKWYSAGIATNAQWFVNHKAGMKVGTAVFVPTEGGDLDLSYANLNADGTCWRMTHLAHKTDTPGRFTFHSQAWNNDNDMRIVDVVYDDFALVHTIKTKDGVSQDLISLYSRTQEASDNLQQKFIQFSLATGIQADNIVILPKNDECPEV</sequence>
<comment type="catalytic activity">
    <reaction evidence="4">
        <text>[thioredoxin]-disulfide + L-methionine + H2O = L-methionine (R)-S-oxide + [thioredoxin]-dithiol</text>
        <dbReference type="Rhea" id="RHEA:21260"/>
        <dbReference type="Rhea" id="RHEA-COMP:10698"/>
        <dbReference type="Rhea" id="RHEA-COMP:10700"/>
        <dbReference type="ChEBI" id="CHEBI:15377"/>
        <dbReference type="ChEBI" id="CHEBI:29950"/>
        <dbReference type="ChEBI" id="CHEBI:50058"/>
        <dbReference type="ChEBI" id="CHEBI:57844"/>
        <dbReference type="ChEBI" id="CHEBI:58773"/>
        <dbReference type="EC" id="1.8.4.14"/>
    </reaction>
</comment>
<proteinExistence type="inferred from homology"/>
<dbReference type="Pfam" id="PF01641">
    <property type="entry name" value="SelR"/>
    <property type="match status" value="1"/>
</dbReference>
<evidence type="ECO:0000313" key="7">
    <source>
        <dbReference type="Proteomes" id="UP000438429"/>
    </source>
</evidence>
<comment type="similarity">
    <text evidence="1">Belongs to the MsrB Met sulfoxide reductase family.</text>
</comment>
<dbReference type="Proteomes" id="UP000438429">
    <property type="component" value="Unassembled WGS sequence"/>
</dbReference>
<protein>
    <recommendedName>
        <fullName evidence="2">L-methionine (R)-S-oxide reductase</fullName>
        <ecNumber evidence="2">1.8.4.14</ecNumber>
    </recommendedName>
</protein>
<reference evidence="6 7" key="1">
    <citation type="submission" date="2019-06" db="EMBL/GenBank/DDBJ databases">
        <title>Draft genomes of female and male turbot (Scophthalmus maximus).</title>
        <authorList>
            <person name="Xu H."/>
            <person name="Xu X.-W."/>
            <person name="Shao C."/>
            <person name="Chen S."/>
        </authorList>
    </citation>
    <scope>NUCLEOTIDE SEQUENCE [LARGE SCALE GENOMIC DNA]</scope>
    <source>
        <strain evidence="6">Ysfricsl-2016a</strain>
        <tissue evidence="6">Blood</tissue>
    </source>
</reference>
<dbReference type="AlphaFoldDB" id="A0A6A4SC34"/>
<evidence type="ECO:0000256" key="4">
    <source>
        <dbReference type="ARBA" id="ARBA00049261"/>
    </source>
</evidence>
<dbReference type="InterPro" id="IPR012674">
    <property type="entry name" value="Calycin"/>
</dbReference>
<comment type="caution">
    <text evidence="6">The sequence shown here is derived from an EMBL/GenBank/DDBJ whole genome shotgun (WGS) entry which is preliminary data.</text>
</comment>
<dbReference type="Gene3D" id="2.40.128.20">
    <property type="match status" value="2"/>
</dbReference>
<evidence type="ECO:0000256" key="2">
    <source>
        <dbReference type="ARBA" id="ARBA00012498"/>
    </source>
</evidence>
<evidence type="ECO:0000256" key="3">
    <source>
        <dbReference type="ARBA" id="ARBA00023002"/>
    </source>
</evidence>
<keyword evidence="3" id="KW-0560">Oxidoreductase</keyword>
<evidence type="ECO:0000256" key="1">
    <source>
        <dbReference type="ARBA" id="ARBA00007174"/>
    </source>
</evidence>
<dbReference type="GO" id="GO:0001848">
    <property type="term" value="F:complement binding"/>
    <property type="evidence" value="ECO:0007669"/>
    <property type="project" value="TreeGrafter"/>
</dbReference>
<dbReference type="GO" id="GO:0033745">
    <property type="term" value="F:L-methionine-(R)-S-oxide reductase activity"/>
    <property type="evidence" value="ECO:0007669"/>
    <property type="project" value="UniProtKB-EC"/>
</dbReference>
<name>A0A6A4SC34_SCOMX</name>
<dbReference type="GO" id="GO:0072562">
    <property type="term" value="C:blood microparticle"/>
    <property type="evidence" value="ECO:0007669"/>
    <property type="project" value="TreeGrafter"/>
</dbReference>
<evidence type="ECO:0000259" key="5">
    <source>
        <dbReference type="PROSITE" id="PS51790"/>
    </source>
</evidence>